<evidence type="ECO:0000259" key="6">
    <source>
        <dbReference type="Pfam" id="PF16889"/>
    </source>
</evidence>
<evidence type="ECO:0000313" key="8">
    <source>
        <dbReference type="Proteomes" id="UP001320272"/>
    </source>
</evidence>
<dbReference type="InterPro" id="IPR008929">
    <property type="entry name" value="Chondroitin_lyas"/>
</dbReference>
<name>A0ABS9AYN2_9GAMM</name>
<dbReference type="SUPFAM" id="SSF48230">
    <property type="entry name" value="Chondroitin AC/alginate lyase"/>
    <property type="match status" value="1"/>
</dbReference>
<sequence>MLTRYTRLFHTVRYLKPGQIGWRLYYRLLRQRVRRQAMAPLGQAERRRWVDSWSAPTWMPPVLIGKGESNEFEFQFLGERGGLASTEDWNHPGKSKLWLYNLHYLDDLCAQDADERSVEHRALVQRWLDENPPLVGNGWEPYTLSLRLVNLTKWLSGQQWQSGEPVPSPWLASLARQAQALSAQREFHILANHLFANGKALTFVGAFLQGEDAERWLRQGLDILDEQVPEQFLADGAHFERSPMYHAALLWDLADLIHLSECSGLVALRERAAAWRSFLERGLGWLQWMSHPDGEIGFFNDAAFGVAPTLANLDAYAERLGLKIPEPLAATSIVTQGVRYAARHARESGYVAVEWDHGGKAIIDVAPVGPDYQPGHAHADTLSFELSLFGQRVLVNSGTSQYGDDVERHRQRSTAAHNTVVVDNENSSEVWAGFRVARRARPGPVRISVEEGSLTVQGSHDGYRRRPGRVEHRREWCIGDGRLTVADSLRGRFGQAKARFHCHPSVSLSLADPKRGRLTLPSGQKISFSIEGGRAEVETTAWHPRFGVSQENQCLVVHFTHSDCLTRFSWAYS</sequence>
<evidence type="ECO:0000256" key="3">
    <source>
        <dbReference type="ARBA" id="ARBA00022764"/>
    </source>
</evidence>
<dbReference type="InterPro" id="IPR012480">
    <property type="entry name" value="Hepar_II_III_C"/>
</dbReference>
<reference evidence="7 8" key="1">
    <citation type="journal article" date="2021" name="Front. Microbiol.">
        <title>Aerobic Denitrification and Heterotrophic Sulfur Oxidation in the Genus Halomonas Revealed by Six Novel Species Characterizations and Genome-Based Analysis.</title>
        <authorList>
            <person name="Wang L."/>
            <person name="Shao Z."/>
        </authorList>
    </citation>
    <scope>NUCLEOTIDE SEQUENCE [LARGE SCALE GENOMIC DNA]</scope>
    <source>
        <strain evidence="7 8">MCCC 1A11058</strain>
    </source>
</reference>
<dbReference type="InterPro" id="IPR031680">
    <property type="entry name" value="Hepar_II_III_N"/>
</dbReference>
<keyword evidence="2" id="KW-0732">Signal</keyword>
<evidence type="ECO:0000256" key="1">
    <source>
        <dbReference type="ARBA" id="ARBA00004418"/>
    </source>
</evidence>
<dbReference type="Pfam" id="PF07940">
    <property type="entry name" value="Hepar_II_III_C"/>
    <property type="match status" value="1"/>
</dbReference>
<dbReference type="EMBL" id="JABFTV010000022">
    <property type="protein sequence ID" value="MCE8027027.1"/>
    <property type="molecule type" value="Genomic_DNA"/>
</dbReference>
<feature type="domain" description="Heparin-sulfate lyase N-terminal" evidence="6">
    <location>
        <begin position="170"/>
        <end position="304"/>
    </location>
</feature>
<organism evidence="7 8">
    <name type="scientific">Billgrantia aerodenitrificans</name>
    <dbReference type="NCBI Taxonomy" id="2733483"/>
    <lineage>
        <taxon>Bacteria</taxon>
        <taxon>Pseudomonadati</taxon>
        <taxon>Pseudomonadota</taxon>
        <taxon>Gammaproteobacteria</taxon>
        <taxon>Oceanospirillales</taxon>
        <taxon>Halomonadaceae</taxon>
        <taxon>Billgrantia</taxon>
    </lineage>
</organism>
<protein>
    <submittedName>
        <fullName evidence="7">Alginate lyase family protein</fullName>
    </submittedName>
</protein>
<accession>A0ABS9AYN2</accession>
<keyword evidence="3" id="KW-0574">Periplasm</keyword>
<dbReference type="PANTHER" id="PTHR39210:SF1">
    <property type="entry name" value="HEPARIN-SULFATE LYASE"/>
    <property type="match status" value="1"/>
</dbReference>
<dbReference type="Proteomes" id="UP001320272">
    <property type="component" value="Unassembled WGS sequence"/>
</dbReference>
<dbReference type="PANTHER" id="PTHR39210">
    <property type="entry name" value="HEPARIN-SULFATE LYASE"/>
    <property type="match status" value="1"/>
</dbReference>
<comment type="caution">
    <text evidence="7">The sequence shown here is derived from an EMBL/GenBank/DDBJ whole genome shotgun (WGS) entry which is preliminary data.</text>
</comment>
<dbReference type="Pfam" id="PF16889">
    <property type="entry name" value="Hepar_II_III_N"/>
    <property type="match status" value="1"/>
</dbReference>
<evidence type="ECO:0000313" key="7">
    <source>
        <dbReference type="EMBL" id="MCE8027027.1"/>
    </source>
</evidence>
<dbReference type="Gene3D" id="2.70.98.70">
    <property type="match status" value="1"/>
</dbReference>
<comment type="subcellular location">
    <subcellularLocation>
        <location evidence="1">Periplasm</location>
    </subcellularLocation>
</comment>
<feature type="domain" description="Heparinase II/III-like C-terminal" evidence="5">
    <location>
        <begin position="341"/>
        <end position="571"/>
    </location>
</feature>
<evidence type="ECO:0000256" key="2">
    <source>
        <dbReference type="ARBA" id="ARBA00022729"/>
    </source>
</evidence>
<keyword evidence="4 7" id="KW-0456">Lyase</keyword>
<proteinExistence type="predicted"/>
<dbReference type="RefSeq" id="WP_234255713.1">
    <property type="nucleotide sequence ID" value="NZ_JABFTV010000022.1"/>
</dbReference>
<keyword evidence="8" id="KW-1185">Reference proteome</keyword>
<dbReference type="Gene3D" id="1.50.10.100">
    <property type="entry name" value="Chondroitin AC/alginate lyase"/>
    <property type="match status" value="1"/>
</dbReference>
<gene>
    <name evidence="7" type="ORF">HOP59_23140</name>
</gene>
<evidence type="ECO:0000259" key="5">
    <source>
        <dbReference type="Pfam" id="PF07940"/>
    </source>
</evidence>
<dbReference type="GO" id="GO:0016829">
    <property type="term" value="F:lyase activity"/>
    <property type="evidence" value="ECO:0007669"/>
    <property type="project" value="UniProtKB-KW"/>
</dbReference>
<evidence type="ECO:0000256" key="4">
    <source>
        <dbReference type="ARBA" id="ARBA00023239"/>
    </source>
</evidence>